<dbReference type="PANTHER" id="PTHR11550:SF0">
    <property type="entry name" value="CTP SYNTHASE-RELATED"/>
    <property type="match status" value="1"/>
</dbReference>
<comment type="similarity">
    <text evidence="2">Belongs to the CTP synthase family.</text>
</comment>
<dbReference type="InterPro" id="IPR004468">
    <property type="entry name" value="CTP_synthase"/>
</dbReference>
<dbReference type="GO" id="GO:0003883">
    <property type="term" value="F:CTP synthase activity"/>
    <property type="evidence" value="ECO:0007669"/>
    <property type="project" value="UniProtKB-EC"/>
</dbReference>
<evidence type="ECO:0000256" key="2">
    <source>
        <dbReference type="ARBA" id="ARBA00007533"/>
    </source>
</evidence>
<organism evidence="18 19">
    <name type="scientific">Candidatus Beckwithbacteria bacterium CG10_big_fil_rev_8_21_14_0_10_34_10</name>
    <dbReference type="NCBI Taxonomy" id="1974495"/>
    <lineage>
        <taxon>Bacteria</taxon>
        <taxon>Candidatus Beckwithiibacteriota</taxon>
    </lineage>
</organism>
<evidence type="ECO:0000256" key="6">
    <source>
        <dbReference type="ARBA" id="ARBA00022741"/>
    </source>
</evidence>
<dbReference type="InterPro" id="IPR017926">
    <property type="entry name" value="GATASE"/>
</dbReference>
<reference evidence="19" key="1">
    <citation type="submission" date="2017-09" db="EMBL/GenBank/DDBJ databases">
        <title>Depth-based differentiation of microbial function through sediment-hosted aquifers and enrichment of novel symbionts in the deep terrestrial subsurface.</title>
        <authorList>
            <person name="Probst A.J."/>
            <person name="Ladd B."/>
            <person name="Jarett J.K."/>
            <person name="Geller-Mcgrath D.E."/>
            <person name="Sieber C.M.K."/>
            <person name="Emerson J.B."/>
            <person name="Anantharaman K."/>
            <person name="Thomas B.C."/>
            <person name="Malmstrom R."/>
            <person name="Stieglmeier M."/>
            <person name="Klingl A."/>
            <person name="Woyke T."/>
            <person name="Ryan C.M."/>
            <person name="Banfield J.F."/>
        </authorList>
    </citation>
    <scope>NUCLEOTIDE SEQUENCE [LARGE SCALE GENOMIC DNA]</scope>
</reference>
<dbReference type="GO" id="GO:0044210">
    <property type="term" value="P:'de novo' CTP biosynthetic process"/>
    <property type="evidence" value="ECO:0007669"/>
    <property type="project" value="UniProtKB-UniPathway"/>
</dbReference>
<evidence type="ECO:0000256" key="15">
    <source>
        <dbReference type="ARBA" id="ARBA00083191"/>
    </source>
</evidence>
<evidence type="ECO:0000256" key="3">
    <source>
        <dbReference type="ARBA" id="ARBA00012291"/>
    </source>
</evidence>
<evidence type="ECO:0000259" key="17">
    <source>
        <dbReference type="Pfam" id="PF06418"/>
    </source>
</evidence>
<evidence type="ECO:0000256" key="10">
    <source>
        <dbReference type="ARBA" id="ARBA00022975"/>
    </source>
</evidence>
<dbReference type="InterPro" id="IPR033828">
    <property type="entry name" value="GATase1_CTP_Synthase"/>
</dbReference>
<feature type="domain" description="CTP synthase N-terminal" evidence="17">
    <location>
        <begin position="5"/>
        <end position="268"/>
    </location>
</feature>
<keyword evidence="4" id="KW-0436">Ligase</keyword>
<evidence type="ECO:0000256" key="7">
    <source>
        <dbReference type="ARBA" id="ARBA00022840"/>
    </source>
</evidence>
<dbReference type="Gene3D" id="3.40.50.300">
    <property type="entry name" value="P-loop containing nucleotide triphosphate hydrolases"/>
    <property type="match status" value="1"/>
</dbReference>
<dbReference type="GO" id="GO:0005524">
    <property type="term" value="F:ATP binding"/>
    <property type="evidence" value="ECO:0007669"/>
    <property type="project" value="UniProtKB-KW"/>
</dbReference>
<evidence type="ECO:0000256" key="14">
    <source>
        <dbReference type="ARBA" id="ARBA00079941"/>
    </source>
</evidence>
<dbReference type="GO" id="GO:0042802">
    <property type="term" value="F:identical protein binding"/>
    <property type="evidence" value="ECO:0007669"/>
    <property type="project" value="TreeGrafter"/>
</dbReference>
<dbReference type="Pfam" id="PF06418">
    <property type="entry name" value="CTP_synth_N"/>
    <property type="match status" value="1"/>
</dbReference>
<evidence type="ECO:0000256" key="4">
    <source>
        <dbReference type="ARBA" id="ARBA00022598"/>
    </source>
</evidence>
<evidence type="ECO:0000256" key="12">
    <source>
        <dbReference type="ARBA" id="ARBA00070745"/>
    </source>
</evidence>
<dbReference type="CDD" id="cd01746">
    <property type="entry name" value="GATase1_CTP_Synthase"/>
    <property type="match status" value="1"/>
</dbReference>
<dbReference type="InterPro" id="IPR017456">
    <property type="entry name" value="CTP_synthase_N"/>
</dbReference>
<dbReference type="GO" id="GO:0019856">
    <property type="term" value="P:pyrimidine nucleobase biosynthetic process"/>
    <property type="evidence" value="ECO:0007669"/>
    <property type="project" value="TreeGrafter"/>
</dbReference>
<dbReference type="InterPro" id="IPR027417">
    <property type="entry name" value="P-loop_NTPase"/>
</dbReference>
<dbReference type="InterPro" id="IPR029062">
    <property type="entry name" value="Class_I_gatase-like"/>
</dbReference>
<dbReference type="GO" id="GO:0097268">
    <property type="term" value="C:cytoophidium"/>
    <property type="evidence" value="ECO:0007669"/>
    <property type="project" value="UniProtKB-ARBA"/>
</dbReference>
<dbReference type="SUPFAM" id="SSF52317">
    <property type="entry name" value="Class I glutamine amidotransferase-like"/>
    <property type="match status" value="1"/>
</dbReference>
<dbReference type="NCBIfam" id="TIGR00337">
    <property type="entry name" value="PyrG"/>
    <property type="match status" value="1"/>
</dbReference>
<comment type="caution">
    <text evidence="18">The sequence shown here is derived from an EMBL/GenBank/DDBJ whole genome shotgun (WGS) entry which is preliminary data.</text>
</comment>
<gene>
    <name evidence="18" type="ORF">COT75_00190</name>
</gene>
<dbReference type="UniPathway" id="UPA00159">
    <property type="reaction ID" value="UER00277"/>
</dbReference>
<dbReference type="GO" id="GO:0005829">
    <property type="term" value="C:cytosol"/>
    <property type="evidence" value="ECO:0007669"/>
    <property type="project" value="TreeGrafter"/>
</dbReference>
<accession>A0A2H0WAB1</accession>
<evidence type="ECO:0000256" key="8">
    <source>
        <dbReference type="ARBA" id="ARBA00022842"/>
    </source>
</evidence>
<keyword evidence="5" id="KW-0479">Metal-binding</keyword>
<dbReference type="GO" id="GO:0046872">
    <property type="term" value="F:metal ion binding"/>
    <property type="evidence" value="ECO:0007669"/>
    <property type="project" value="UniProtKB-KW"/>
</dbReference>
<dbReference type="EC" id="6.3.4.2" evidence="3"/>
<evidence type="ECO:0000256" key="5">
    <source>
        <dbReference type="ARBA" id="ARBA00022723"/>
    </source>
</evidence>
<evidence type="ECO:0000259" key="16">
    <source>
        <dbReference type="Pfam" id="PF00117"/>
    </source>
</evidence>
<dbReference type="PANTHER" id="PTHR11550">
    <property type="entry name" value="CTP SYNTHASE"/>
    <property type="match status" value="1"/>
</dbReference>
<feature type="domain" description="Glutamine amidotransferase" evidence="16">
    <location>
        <begin position="309"/>
        <end position="539"/>
    </location>
</feature>
<dbReference type="PROSITE" id="PS51273">
    <property type="entry name" value="GATASE_TYPE_1"/>
    <property type="match status" value="1"/>
</dbReference>
<dbReference type="EMBL" id="PEZT01000001">
    <property type="protein sequence ID" value="PIS09610.1"/>
    <property type="molecule type" value="Genomic_DNA"/>
</dbReference>
<comment type="catalytic activity">
    <reaction evidence="11">
        <text>UTP + L-glutamine + ATP + H2O = CTP + L-glutamate + ADP + phosphate + 2 H(+)</text>
        <dbReference type="Rhea" id="RHEA:26426"/>
        <dbReference type="ChEBI" id="CHEBI:15377"/>
        <dbReference type="ChEBI" id="CHEBI:15378"/>
        <dbReference type="ChEBI" id="CHEBI:29985"/>
        <dbReference type="ChEBI" id="CHEBI:30616"/>
        <dbReference type="ChEBI" id="CHEBI:37563"/>
        <dbReference type="ChEBI" id="CHEBI:43474"/>
        <dbReference type="ChEBI" id="CHEBI:46398"/>
        <dbReference type="ChEBI" id="CHEBI:58359"/>
        <dbReference type="ChEBI" id="CHEBI:456216"/>
        <dbReference type="EC" id="6.3.4.2"/>
    </reaction>
</comment>
<name>A0A2H0WAB1_9BACT</name>
<sequence length="544" mass="62171">MKKYKYIFVSGGVISGLGKGITASSIGLLLKAQGFKVALVKCDPYVNIDAGTIRPQEHGEVFVTNDGIESDQDLGHYERFLNEDLTRAHYITTGQIYKEVIRKERNFEYNGEDVEVVPHVPEEMIRRFKLAGKASNADVVIIEIGGTVGEYQNILFLEANRIMKMRDKEKVIHVHVAYLPTPPSIGEMKSKPVQLSVRLLAQTGIQPDFLVARAEKPIDQQRKDRISLFCNIEKEDIFSNPYVPITYEVPLIFKEQGFDKKIMEKLKLKGKNTDLLNNWKKMVKRVKKAKKKIKIAVAGKYQTVGDYILPDSYVCVLEALRHAAWHYGYSPEIVWLNTEKIEKDKSLLKRLDKVDGIIIPQGWGSRGVEGKIMAIEYARVNNLPFLGLCFGMQMAVIEYARNVLKLKNANSEEVDPKTPYPVIHIMPKQIEYLKKKQYGGTIRLGAWPCKVKKNTELFKMYGKENISERHRHRYEFNSKYKVKFQKKGLVISGVSPDGKLVEAIELPKQKHPFFQGVQFHPEFKSRPLTPHPVFMGFIKAAIKS</sequence>
<keyword evidence="8" id="KW-0460">Magnesium</keyword>
<evidence type="ECO:0000313" key="19">
    <source>
        <dbReference type="Proteomes" id="UP000230093"/>
    </source>
</evidence>
<comment type="pathway">
    <text evidence="1">Pyrimidine metabolism; CTP biosynthesis via de novo pathway; CTP from UDP: step 2/2.</text>
</comment>
<evidence type="ECO:0000256" key="11">
    <source>
        <dbReference type="ARBA" id="ARBA00047781"/>
    </source>
</evidence>
<dbReference type="FunFam" id="3.40.50.300:FF:000009">
    <property type="entry name" value="CTP synthase"/>
    <property type="match status" value="1"/>
</dbReference>
<dbReference type="AlphaFoldDB" id="A0A2H0WAB1"/>
<protein>
    <recommendedName>
        <fullName evidence="12">CTP synthase</fullName>
        <ecNumber evidence="3">6.3.4.2</ecNumber>
    </recommendedName>
    <alternativeName>
        <fullName evidence="14">Cytidine 5'-triphosphate synthase</fullName>
    </alternativeName>
    <alternativeName>
        <fullName evidence="15">Cytidine triphosphate synthetase</fullName>
    </alternativeName>
    <alternativeName>
        <fullName evidence="13">UTP--ammonia ligase</fullName>
    </alternativeName>
</protein>
<evidence type="ECO:0000313" key="18">
    <source>
        <dbReference type="EMBL" id="PIS09610.1"/>
    </source>
</evidence>
<dbReference type="FunFam" id="3.40.50.880:FF:000002">
    <property type="entry name" value="CTP synthase"/>
    <property type="match status" value="1"/>
</dbReference>
<evidence type="ECO:0000256" key="13">
    <source>
        <dbReference type="ARBA" id="ARBA00075170"/>
    </source>
</evidence>
<keyword evidence="9" id="KW-0315">Glutamine amidotransferase</keyword>
<dbReference type="Gene3D" id="3.40.50.880">
    <property type="match status" value="1"/>
</dbReference>
<dbReference type="SUPFAM" id="SSF52540">
    <property type="entry name" value="P-loop containing nucleoside triphosphate hydrolases"/>
    <property type="match status" value="1"/>
</dbReference>
<dbReference type="NCBIfam" id="NF003792">
    <property type="entry name" value="PRK05380.1"/>
    <property type="match status" value="1"/>
</dbReference>
<dbReference type="Proteomes" id="UP000230093">
    <property type="component" value="Unassembled WGS sequence"/>
</dbReference>
<evidence type="ECO:0000256" key="1">
    <source>
        <dbReference type="ARBA" id="ARBA00005171"/>
    </source>
</evidence>
<keyword evidence="7" id="KW-0067">ATP-binding</keyword>
<dbReference type="Pfam" id="PF00117">
    <property type="entry name" value="GATase"/>
    <property type="match status" value="1"/>
</dbReference>
<evidence type="ECO:0000256" key="9">
    <source>
        <dbReference type="ARBA" id="ARBA00022962"/>
    </source>
</evidence>
<keyword evidence="6" id="KW-0547">Nucleotide-binding</keyword>
<proteinExistence type="inferred from homology"/>
<keyword evidence="10" id="KW-0665">Pyrimidine biosynthesis</keyword>